<evidence type="ECO:0000313" key="1">
    <source>
        <dbReference type="EMBL" id="PKU78285.1"/>
    </source>
</evidence>
<dbReference type="GO" id="GO:0008237">
    <property type="term" value="F:metallopeptidase activity"/>
    <property type="evidence" value="ECO:0007669"/>
    <property type="project" value="UniProtKB-KW"/>
</dbReference>
<keyword evidence="1" id="KW-0645">Protease</keyword>
<keyword evidence="1" id="KW-0378">Hydrolase</keyword>
<dbReference type="EMBL" id="KZ502458">
    <property type="protein sequence ID" value="PKU78285.1"/>
    <property type="molecule type" value="Genomic_DNA"/>
</dbReference>
<organism evidence="1 2">
    <name type="scientific">Dendrobium catenatum</name>
    <dbReference type="NCBI Taxonomy" id="906689"/>
    <lineage>
        <taxon>Eukaryota</taxon>
        <taxon>Viridiplantae</taxon>
        <taxon>Streptophyta</taxon>
        <taxon>Embryophyta</taxon>
        <taxon>Tracheophyta</taxon>
        <taxon>Spermatophyta</taxon>
        <taxon>Magnoliopsida</taxon>
        <taxon>Liliopsida</taxon>
        <taxon>Asparagales</taxon>
        <taxon>Orchidaceae</taxon>
        <taxon>Epidendroideae</taxon>
        <taxon>Malaxideae</taxon>
        <taxon>Dendrobiinae</taxon>
        <taxon>Dendrobium</taxon>
    </lineage>
</organism>
<keyword evidence="2" id="KW-1185">Reference proteome</keyword>
<evidence type="ECO:0000313" key="2">
    <source>
        <dbReference type="Proteomes" id="UP000233837"/>
    </source>
</evidence>
<dbReference type="AlphaFoldDB" id="A0A2I0WRJ5"/>
<reference evidence="1 2" key="1">
    <citation type="journal article" date="2016" name="Sci. Rep.">
        <title>The Dendrobium catenatum Lindl. genome sequence provides insights into polysaccharide synthase, floral development and adaptive evolution.</title>
        <authorList>
            <person name="Zhang G.Q."/>
            <person name="Xu Q."/>
            <person name="Bian C."/>
            <person name="Tsai W.C."/>
            <person name="Yeh C.M."/>
            <person name="Liu K.W."/>
            <person name="Yoshida K."/>
            <person name="Zhang L.S."/>
            <person name="Chang S.B."/>
            <person name="Chen F."/>
            <person name="Shi Y."/>
            <person name="Su Y.Y."/>
            <person name="Zhang Y.Q."/>
            <person name="Chen L.J."/>
            <person name="Yin Y."/>
            <person name="Lin M."/>
            <person name="Huang H."/>
            <person name="Deng H."/>
            <person name="Wang Z.W."/>
            <person name="Zhu S.L."/>
            <person name="Zhao X."/>
            <person name="Deng C."/>
            <person name="Niu S.C."/>
            <person name="Huang J."/>
            <person name="Wang M."/>
            <person name="Liu G.H."/>
            <person name="Yang H.J."/>
            <person name="Xiao X.J."/>
            <person name="Hsiao Y.Y."/>
            <person name="Wu W.L."/>
            <person name="Chen Y.Y."/>
            <person name="Mitsuda N."/>
            <person name="Ohme-Takagi M."/>
            <person name="Luo Y.B."/>
            <person name="Van de Peer Y."/>
            <person name="Liu Z.J."/>
        </authorList>
    </citation>
    <scope>NUCLEOTIDE SEQUENCE [LARGE SCALE GENOMIC DNA]</scope>
    <source>
        <tissue evidence="1">The whole plant</tissue>
    </source>
</reference>
<protein>
    <submittedName>
        <fullName evidence="1">ATP-dependent zinc metalloprotease FTSH 5, chloroplastic</fullName>
    </submittedName>
</protein>
<dbReference type="STRING" id="906689.A0A2I0WRJ5"/>
<dbReference type="Proteomes" id="UP000233837">
    <property type="component" value="Unassembled WGS sequence"/>
</dbReference>
<gene>
    <name evidence="1" type="primary">FTSH5</name>
    <name evidence="1" type="ORF">MA16_Dca008910</name>
</gene>
<accession>A0A2I0WRJ5</accession>
<name>A0A2I0WRJ5_9ASPA</name>
<proteinExistence type="predicted"/>
<dbReference type="GO" id="GO:0006508">
    <property type="term" value="P:proteolysis"/>
    <property type="evidence" value="ECO:0007669"/>
    <property type="project" value="UniProtKB-KW"/>
</dbReference>
<keyword evidence="1" id="KW-0482">Metalloprotease</keyword>
<reference evidence="1 2" key="2">
    <citation type="journal article" date="2017" name="Nature">
        <title>The Apostasia genome and the evolution of orchids.</title>
        <authorList>
            <person name="Zhang G.Q."/>
            <person name="Liu K.W."/>
            <person name="Li Z."/>
            <person name="Lohaus R."/>
            <person name="Hsiao Y.Y."/>
            <person name="Niu S.C."/>
            <person name="Wang J.Y."/>
            <person name="Lin Y.C."/>
            <person name="Xu Q."/>
            <person name="Chen L.J."/>
            <person name="Yoshida K."/>
            <person name="Fujiwara S."/>
            <person name="Wang Z.W."/>
            <person name="Zhang Y.Q."/>
            <person name="Mitsuda N."/>
            <person name="Wang M."/>
            <person name="Liu G.H."/>
            <person name="Pecoraro L."/>
            <person name="Huang H.X."/>
            <person name="Xiao X.J."/>
            <person name="Lin M."/>
            <person name="Wu X.Y."/>
            <person name="Wu W.L."/>
            <person name="Chen Y.Y."/>
            <person name="Chang S.B."/>
            <person name="Sakamoto S."/>
            <person name="Ohme-Takagi M."/>
            <person name="Yagi M."/>
            <person name="Zeng S.J."/>
            <person name="Shen C.Y."/>
            <person name="Yeh C.M."/>
            <person name="Luo Y.B."/>
            <person name="Tsai W.C."/>
            <person name="Van de Peer Y."/>
            <person name="Liu Z.J."/>
        </authorList>
    </citation>
    <scope>NUCLEOTIDE SEQUENCE [LARGE SCALE GENOMIC DNA]</scope>
    <source>
        <tissue evidence="1">The whole plant</tissue>
    </source>
</reference>
<sequence>MGKFECSCFNKGGGALQLMVVDDCYTTVTVPNVPDLIDILAMNGVDISILEGEGGTISSILSVTCSSSSLASLVFSSSSAAARSNYAHKP</sequence>